<organism evidence="2 3">
    <name type="scientific">Psychrobacter glacincola</name>
    <dbReference type="NCBI Taxonomy" id="56810"/>
    <lineage>
        <taxon>Bacteria</taxon>
        <taxon>Pseudomonadati</taxon>
        <taxon>Pseudomonadota</taxon>
        <taxon>Gammaproteobacteria</taxon>
        <taxon>Moraxellales</taxon>
        <taxon>Moraxellaceae</taxon>
        <taxon>Psychrobacter</taxon>
    </lineage>
</organism>
<name>A0ABW1W8Q9_9GAMM</name>
<sequence length="98" mass="11200">MIKPKLAWQLLEQLPNRSRIFAYEECTAGALMSSDDEILAAQMTVSDALDVLRLEAPDAQAIYHTYGVDETRQLLGVLIYLFIYCFSVFVYWLKGFIS</sequence>
<keyword evidence="1" id="KW-0472">Membrane</keyword>
<protein>
    <submittedName>
        <fullName evidence="2">Uncharacterized protein</fullName>
    </submittedName>
</protein>
<feature type="transmembrane region" description="Helical" evidence="1">
    <location>
        <begin position="74"/>
        <end position="93"/>
    </location>
</feature>
<dbReference type="Proteomes" id="UP001596264">
    <property type="component" value="Unassembled WGS sequence"/>
</dbReference>
<evidence type="ECO:0000313" key="2">
    <source>
        <dbReference type="EMBL" id="MFC6381136.1"/>
    </source>
</evidence>
<dbReference type="RefSeq" id="WP_201561312.1">
    <property type="nucleotide sequence ID" value="NZ_CAJGZK010000002.1"/>
</dbReference>
<reference evidence="3" key="1">
    <citation type="journal article" date="2019" name="Int. J. Syst. Evol. Microbiol.">
        <title>The Global Catalogue of Microorganisms (GCM) 10K type strain sequencing project: providing services to taxonomists for standard genome sequencing and annotation.</title>
        <authorList>
            <consortium name="The Broad Institute Genomics Platform"/>
            <consortium name="The Broad Institute Genome Sequencing Center for Infectious Disease"/>
            <person name="Wu L."/>
            <person name="Ma J."/>
        </authorList>
    </citation>
    <scope>NUCLEOTIDE SEQUENCE [LARGE SCALE GENOMIC DNA]</scope>
    <source>
        <strain evidence="3">CCM 2050</strain>
    </source>
</reference>
<dbReference type="EMBL" id="JBHSTZ010000021">
    <property type="protein sequence ID" value="MFC6381136.1"/>
    <property type="molecule type" value="Genomic_DNA"/>
</dbReference>
<keyword evidence="1" id="KW-0812">Transmembrane</keyword>
<comment type="caution">
    <text evidence="2">The sequence shown here is derived from an EMBL/GenBank/DDBJ whole genome shotgun (WGS) entry which is preliminary data.</text>
</comment>
<gene>
    <name evidence="2" type="ORF">ACFP58_06630</name>
</gene>
<dbReference type="InterPro" id="IPR046342">
    <property type="entry name" value="CBS_dom_sf"/>
</dbReference>
<accession>A0ABW1W8Q9</accession>
<evidence type="ECO:0000256" key="1">
    <source>
        <dbReference type="SAM" id="Phobius"/>
    </source>
</evidence>
<proteinExistence type="predicted"/>
<dbReference type="Gene3D" id="3.10.580.10">
    <property type="entry name" value="CBS-domain"/>
    <property type="match status" value="1"/>
</dbReference>
<keyword evidence="1" id="KW-1133">Transmembrane helix</keyword>
<keyword evidence="3" id="KW-1185">Reference proteome</keyword>
<evidence type="ECO:0000313" key="3">
    <source>
        <dbReference type="Proteomes" id="UP001596264"/>
    </source>
</evidence>